<dbReference type="EMBL" id="CP032090">
    <property type="protein sequence ID" value="AXV66893.1"/>
    <property type="molecule type" value="Genomic_DNA"/>
</dbReference>
<dbReference type="InterPro" id="IPR023827">
    <property type="entry name" value="Peptidase_S8_Asp-AS"/>
</dbReference>
<protein>
    <submittedName>
        <fullName evidence="13">GlyGly-CTERM sorting domain-containing protein</fullName>
    </submittedName>
</protein>
<dbReference type="Pfam" id="PF00082">
    <property type="entry name" value="Peptidase_S8"/>
    <property type="match status" value="1"/>
</dbReference>
<keyword evidence="4 7" id="KW-0720">Serine protease</keyword>
<accession>A0AAD0WDY7</accession>
<dbReference type="PANTHER" id="PTHR10795">
    <property type="entry name" value="PROPROTEIN CONVERTASE SUBTILISIN/KEXIN"/>
    <property type="match status" value="1"/>
</dbReference>
<keyword evidence="1 7" id="KW-0645">Protease</keyword>
<evidence type="ECO:0000256" key="10">
    <source>
        <dbReference type="SAM" id="SignalP"/>
    </source>
</evidence>
<feature type="chain" id="PRO_5042044888" evidence="10">
    <location>
        <begin position="33"/>
        <end position="1846"/>
    </location>
</feature>
<dbReference type="GeneID" id="99506872"/>
<dbReference type="Gene3D" id="3.40.50.200">
    <property type="entry name" value="Peptidase S8/S53 domain"/>
    <property type="match status" value="1"/>
</dbReference>
<dbReference type="KEGG" id="pdj:D0907_15440"/>
<evidence type="ECO:0000256" key="9">
    <source>
        <dbReference type="SAM" id="MobiDB-lite"/>
    </source>
</evidence>
<feature type="region of interest" description="Disordered" evidence="9">
    <location>
        <begin position="315"/>
        <end position="335"/>
    </location>
</feature>
<comment type="similarity">
    <text evidence="7 8">Belongs to the peptidase S8 family.</text>
</comment>
<evidence type="ECO:0000259" key="11">
    <source>
        <dbReference type="Pfam" id="PF00082"/>
    </source>
</evidence>
<evidence type="ECO:0000256" key="3">
    <source>
        <dbReference type="ARBA" id="ARBA00022801"/>
    </source>
</evidence>
<keyword evidence="5" id="KW-0325">Glycoprotein</keyword>
<dbReference type="InterPro" id="IPR015500">
    <property type="entry name" value="Peptidase_S8_subtilisin-rel"/>
</dbReference>
<dbReference type="Pfam" id="PF02225">
    <property type="entry name" value="PA"/>
    <property type="match status" value="1"/>
</dbReference>
<dbReference type="InterPro" id="IPR045051">
    <property type="entry name" value="SBT"/>
</dbReference>
<evidence type="ECO:0000256" key="1">
    <source>
        <dbReference type="ARBA" id="ARBA00022670"/>
    </source>
</evidence>
<dbReference type="InterPro" id="IPR000209">
    <property type="entry name" value="Peptidase_S8/S53_dom"/>
</dbReference>
<dbReference type="NCBIfam" id="TIGR03501">
    <property type="entry name" value="GlyGly_CTERM"/>
    <property type="match status" value="1"/>
</dbReference>
<dbReference type="InterPro" id="IPR034197">
    <property type="entry name" value="Peptidases_S8_3"/>
</dbReference>
<feature type="compositionally biased region" description="Polar residues" evidence="9">
    <location>
        <begin position="326"/>
        <end position="335"/>
    </location>
</feature>
<dbReference type="RefSeq" id="WP_118844827.1">
    <property type="nucleotide sequence ID" value="NZ_CP032090.1"/>
</dbReference>
<name>A0AAD0WDY7_9GAMM</name>
<evidence type="ECO:0000256" key="2">
    <source>
        <dbReference type="ARBA" id="ARBA00022729"/>
    </source>
</evidence>
<dbReference type="InterPro" id="IPR003137">
    <property type="entry name" value="PA_domain"/>
</dbReference>
<proteinExistence type="inferred from homology"/>
<dbReference type="Gene3D" id="3.50.30.30">
    <property type="match status" value="1"/>
</dbReference>
<dbReference type="CDD" id="cd02120">
    <property type="entry name" value="PA_subtilisin_like"/>
    <property type="match status" value="1"/>
</dbReference>
<evidence type="ECO:0000256" key="4">
    <source>
        <dbReference type="ARBA" id="ARBA00022825"/>
    </source>
</evidence>
<evidence type="ECO:0000259" key="12">
    <source>
        <dbReference type="Pfam" id="PF02225"/>
    </source>
</evidence>
<evidence type="ECO:0000256" key="8">
    <source>
        <dbReference type="RuleBase" id="RU003355"/>
    </source>
</evidence>
<feature type="domain" description="PA" evidence="12">
    <location>
        <begin position="505"/>
        <end position="594"/>
    </location>
</feature>
<dbReference type="Proteomes" id="UP000264605">
    <property type="component" value="Chromosome"/>
</dbReference>
<feature type="domain" description="Peptidase S8/S53" evidence="11">
    <location>
        <begin position="240"/>
        <end position="722"/>
    </location>
</feature>
<keyword evidence="2 10" id="KW-0732">Signal</keyword>
<sequence>MQPSNNKIAHLKKSSVAVLTALYVGTSGYAAAEPGFNKVSDKGFYQPTFTAEDIAKYQEQKQIADHPSLLKGSVERLNQHYQNQQPEHVFQPQEGVTGVQTYIVQMTEEPVASYQGDIQGFTATAVTESRSLMVNERLDTSAHKVRAYQGFLKQRQTSVLGKARAVGASIDVKKQFTLANNAVVVEMTQADAELLAKQSGVKRITPNRIFELRTDRGPEFIGADQLWQGATPASSVGVKGEGMVVGIIDTGINTDHPAFASDEEYSKSNPFGAGNFVGDCEADPTLCNDKLIGVRSYPEITAANSDYRFARADRRPENGEDYNGHGSHTASTTAGNYIENTPLQAATGEKVSDGENLPFTFDHTSGVAPRAHIISYQVCHAGNSGDLYAGCPESAILSAFEDAIEDGVDAINFSIGGGESFPWEDPMEMAFLSAREAGISVAAAAGNSGPYYMSADHTSPWVTTVGASTHDRVMELGVKTINNFQGTRAPSVGEYAGKSFAGGITGEVVLAENYDDPNADDGYDAASCNAPFPAGTFTADQIVVCLRGDIARVDKAKNVAAGGAGGFILQNIAFGENVVADNYVIPGIHLSSSARFAIRNWVNANPDGAAIATIGEPQNNYSFDEEAGNQLAIFSSMGPSYYINNLVPDLTAPGVDIYAANADDQPFTANPRASDWTFMSGTSMATPHVTGAMTLLMQMHPDWTPAEVQSALMMTANKVRISNGVTLVDPYYNFMTGSGSIDVAQAANAGLIMDETIENYHNANPRNGGLVEWLNLPTLVNQDCELTCSWMRTVKAAKDGSWDATAYGWGIEGEQESAGVEVSVTPSNFTLKAGETQDVMVTMNLPNIIQSKLDPAEPGAPWDSIINKNAWFNGKVLFKNTDGNSPDAHFTLAAKNVIDELPAMVDIDMARANASESIVVNTDSYSEFTPTYYGLVKPTEVTANILGVSPYVTKDRVEKAWDIQAIEVPEGTKRLMIKVASTEQTTDLSDIVEPRWQIKKAHLVVGYDANGSGSFMVSDEDIAEDPNALIKALNEEMICYSSSSVEDNYCNIIDPKPGKYWFATAALAGLRDVGYQTVTHYAFVKEQNTGEFSVSAPQQHSGNGNYEIAINWNLPEAQLNDVYYGGFELGDSEGAEGTLGFTSVNFKRDAEALTLNIDQDSARAMDLVNVNVKLKANYESDARDYTLALTIPEGMEVWPDTLTSNNESVAASLEVEGNTLTIKGTQEATRNVKRDYVVTNNITNEMCKTPMIDEYSTGGYIDLWGDFRIQPDASWYEGGSNVYFDVPIDWLFYKQGAKFEVYNQANNNEVRLHPTGAMQFTPIWWMMSAHRGPGFLVEALAPFWRGSFEITNLRDPSDPTGLTIASQYAEERPDLGDLLFMEFDNVTDKNTGDTYDYEVILRSGIDDHEGKFEAIFAYDNLGSDIDTGTIFIEGGDSVYATTAGYKDGALSNVIGFDDLGKILQDDLVICFDYVGPEQSEVEFNFTATIKPEAKGTMQDIALDYLLGSQESGTLMHSIGVQSNLKMADIADMTVAENGRIDGIEVMVIDADQSPNELVITGEHVSAEVNGMSFNLIPEPYFFGETFVTVTVQDKANPTDKVSKEFLLTVESDGEEAPVMVNDIEDMTVMQGDMLESIAVSLSRETEEAFTLTVDADNATSMVDGMTFSLKPDADFYGEIPVTVTLTGTDTTISTDFMVTVTAVDLAIVALEDMSVMENESVDNIMVSLTRETAEEFTLSVDADNATTSVDGMSFSVTPDANYYGTTTVKVTLTSGEKSLMEEFALTVVSDGIELGCTDTAATNYDANANTDDGSCVYPEVEEDDDSGSFGHFILLLLPLLALRRRK</sequence>
<dbReference type="GO" id="GO:0006508">
    <property type="term" value="P:proteolysis"/>
    <property type="evidence" value="ECO:0007669"/>
    <property type="project" value="UniProtKB-KW"/>
</dbReference>
<feature type="signal peptide" evidence="10">
    <location>
        <begin position="1"/>
        <end position="32"/>
    </location>
</feature>
<dbReference type="PRINTS" id="PR00723">
    <property type="entry name" value="SUBTILISIN"/>
</dbReference>
<dbReference type="CDD" id="cd04852">
    <property type="entry name" value="Peptidases_S8_3"/>
    <property type="match status" value="1"/>
</dbReference>
<evidence type="ECO:0000313" key="13">
    <source>
        <dbReference type="EMBL" id="AXV66893.1"/>
    </source>
</evidence>
<feature type="active site" description="Charge relay system" evidence="6 7">
    <location>
        <position position="325"/>
    </location>
</feature>
<keyword evidence="3 7" id="KW-0378">Hydrolase</keyword>
<dbReference type="PROSITE" id="PS00136">
    <property type="entry name" value="SUBTILASE_ASP"/>
    <property type="match status" value="1"/>
</dbReference>
<dbReference type="InterPro" id="IPR020008">
    <property type="entry name" value="GlyGly_CTERM"/>
</dbReference>
<organism evidence="13 14">
    <name type="scientific">Pseudoalteromonas lipolytica</name>
    <dbReference type="NCBI Taxonomy" id="570156"/>
    <lineage>
        <taxon>Bacteria</taxon>
        <taxon>Pseudomonadati</taxon>
        <taxon>Pseudomonadota</taxon>
        <taxon>Gammaproteobacteria</taxon>
        <taxon>Alteromonadales</taxon>
        <taxon>Pseudoalteromonadaceae</taxon>
        <taxon>Pseudoalteromonas</taxon>
    </lineage>
</organism>
<dbReference type="SUPFAM" id="SSF52743">
    <property type="entry name" value="Subtilisin-like"/>
    <property type="match status" value="1"/>
</dbReference>
<reference evidence="13 14" key="1">
    <citation type="submission" date="2018-08" db="EMBL/GenBank/DDBJ databases">
        <title>Draft genome sequence of Pseudoalteromonas donghaensis HJ51.</title>
        <authorList>
            <person name="Oh J."/>
            <person name="Roh D."/>
        </authorList>
    </citation>
    <scope>NUCLEOTIDE SEQUENCE [LARGE SCALE GENOMIC DNA]</scope>
    <source>
        <strain evidence="13 14">HJ51</strain>
    </source>
</reference>
<dbReference type="PROSITE" id="PS51892">
    <property type="entry name" value="SUBTILASE"/>
    <property type="match status" value="1"/>
</dbReference>
<feature type="active site" description="Charge relay system" evidence="6 7">
    <location>
        <position position="683"/>
    </location>
</feature>
<evidence type="ECO:0000256" key="6">
    <source>
        <dbReference type="PIRSR" id="PIRSR615500-1"/>
    </source>
</evidence>
<feature type="active site" description="Charge relay system" evidence="6 7">
    <location>
        <position position="249"/>
    </location>
</feature>
<gene>
    <name evidence="13" type="ORF">D0907_15440</name>
</gene>
<evidence type="ECO:0000313" key="14">
    <source>
        <dbReference type="Proteomes" id="UP000264605"/>
    </source>
</evidence>
<dbReference type="InterPro" id="IPR023828">
    <property type="entry name" value="Peptidase_S8_Ser-AS"/>
</dbReference>
<evidence type="ECO:0000256" key="7">
    <source>
        <dbReference type="PROSITE-ProRule" id="PRU01240"/>
    </source>
</evidence>
<dbReference type="InterPro" id="IPR036852">
    <property type="entry name" value="Peptidase_S8/S53_dom_sf"/>
</dbReference>
<dbReference type="GO" id="GO:0004252">
    <property type="term" value="F:serine-type endopeptidase activity"/>
    <property type="evidence" value="ECO:0007669"/>
    <property type="project" value="UniProtKB-UniRule"/>
</dbReference>
<evidence type="ECO:0000256" key="5">
    <source>
        <dbReference type="ARBA" id="ARBA00023180"/>
    </source>
</evidence>
<dbReference type="PROSITE" id="PS00138">
    <property type="entry name" value="SUBTILASE_SER"/>
    <property type="match status" value="1"/>
</dbReference>